<organism evidence="5 6">
    <name type="scientific">Curvibacter microcysteis</name>
    <dbReference type="NCBI Taxonomy" id="3026419"/>
    <lineage>
        <taxon>Bacteria</taxon>
        <taxon>Pseudomonadati</taxon>
        <taxon>Pseudomonadota</taxon>
        <taxon>Betaproteobacteria</taxon>
        <taxon>Burkholderiales</taxon>
        <taxon>Comamonadaceae</taxon>
        <taxon>Curvibacter</taxon>
    </lineage>
</organism>
<dbReference type="RefSeq" id="WP_273929023.1">
    <property type="nucleotide sequence ID" value="NZ_JAQSIO010000010.1"/>
</dbReference>
<evidence type="ECO:0000313" key="6">
    <source>
        <dbReference type="Proteomes" id="UP001528672"/>
    </source>
</evidence>
<comment type="similarity">
    <text evidence="1">Belongs to the methyl-accepting chemotaxis (MCP) protein family.</text>
</comment>
<comment type="caution">
    <text evidence="5">The sequence shown here is derived from an EMBL/GenBank/DDBJ whole genome shotgun (WGS) entry which is preliminary data.</text>
</comment>
<dbReference type="PANTHER" id="PTHR43531:SF7">
    <property type="entry name" value="AEROTAXIS RECEPTOR"/>
    <property type="match status" value="1"/>
</dbReference>
<dbReference type="PRINTS" id="PR00260">
    <property type="entry name" value="CHEMTRNSDUCR"/>
</dbReference>
<gene>
    <name evidence="5" type="ORF">PSQ39_19620</name>
</gene>
<accession>A0ABT5MJU4</accession>
<feature type="transmembrane region" description="Helical" evidence="3">
    <location>
        <begin position="47"/>
        <end position="66"/>
    </location>
</feature>
<keyword evidence="3" id="KW-1133">Transmembrane helix</keyword>
<dbReference type="InterPro" id="IPR051310">
    <property type="entry name" value="MCP_chemotaxis"/>
</dbReference>
<dbReference type="InterPro" id="IPR004090">
    <property type="entry name" value="Chemotax_Me-accpt_rcpt"/>
</dbReference>
<dbReference type="CDD" id="cd11386">
    <property type="entry name" value="MCP_signal"/>
    <property type="match status" value="1"/>
</dbReference>
<evidence type="ECO:0000256" key="3">
    <source>
        <dbReference type="SAM" id="Phobius"/>
    </source>
</evidence>
<dbReference type="SUPFAM" id="SSF58104">
    <property type="entry name" value="Methyl-accepting chemotaxis protein (MCP) signaling domain"/>
    <property type="match status" value="1"/>
</dbReference>
<reference evidence="5 6" key="1">
    <citation type="submission" date="2023-02" db="EMBL/GenBank/DDBJ databases">
        <title>Bacterial whole genome sequence for Curvibacter sp. HBC28.</title>
        <authorList>
            <person name="Le V."/>
            <person name="Ko S.-R."/>
            <person name="Ahn C.-Y."/>
            <person name="Oh H.-M."/>
        </authorList>
    </citation>
    <scope>NUCLEOTIDE SEQUENCE [LARGE SCALE GENOMIC DNA]</scope>
    <source>
        <strain evidence="5 6">HBC28</strain>
    </source>
</reference>
<evidence type="ECO:0000313" key="5">
    <source>
        <dbReference type="EMBL" id="MDD0816851.1"/>
    </source>
</evidence>
<dbReference type="EMBL" id="JAQSIO010000010">
    <property type="protein sequence ID" value="MDD0816851.1"/>
    <property type="molecule type" value="Genomic_DNA"/>
</dbReference>
<evidence type="ECO:0000256" key="2">
    <source>
        <dbReference type="PROSITE-ProRule" id="PRU00284"/>
    </source>
</evidence>
<keyword evidence="3" id="KW-0812">Transmembrane</keyword>
<dbReference type="Pfam" id="PF00015">
    <property type="entry name" value="MCPsignal"/>
    <property type="match status" value="1"/>
</dbReference>
<keyword evidence="3" id="KW-0472">Membrane</keyword>
<evidence type="ECO:0000256" key="1">
    <source>
        <dbReference type="ARBA" id="ARBA00029447"/>
    </source>
</evidence>
<keyword evidence="2" id="KW-0807">Transducer</keyword>
<feature type="transmembrane region" description="Helical" evidence="3">
    <location>
        <begin position="351"/>
        <end position="370"/>
    </location>
</feature>
<proteinExistence type="inferred from homology"/>
<dbReference type="PROSITE" id="PS50111">
    <property type="entry name" value="CHEMOTAXIS_TRANSDUC_2"/>
    <property type="match status" value="1"/>
</dbReference>
<dbReference type="InterPro" id="IPR004089">
    <property type="entry name" value="MCPsignal_dom"/>
</dbReference>
<evidence type="ECO:0000259" key="4">
    <source>
        <dbReference type="PROSITE" id="PS50111"/>
    </source>
</evidence>
<dbReference type="Gene3D" id="1.10.287.950">
    <property type="entry name" value="Methyl-accepting chemotaxis protein"/>
    <property type="match status" value="1"/>
</dbReference>
<dbReference type="PANTHER" id="PTHR43531">
    <property type="entry name" value="PROTEIN ICFG"/>
    <property type="match status" value="1"/>
</dbReference>
<keyword evidence="6" id="KW-1185">Reference proteome</keyword>
<protein>
    <submittedName>
        <fullName evidence="5">Methyl-accepting chemotaxis protein</fullName>
    </submittedName>
</protein>
<dbReference type="Proteomes" id="UP001528672">
    <property type="component" value="Unassembled WGS sequence"/>
</dbReference>
<sequence length="672" mass="72310">MTTKSLSLPAPGTTRSRPASIDSVFYPHGLWAPGVKLMRKLAFGAKASLICAMFLVPLAWLTWSFYSAKNEVVHFAERERLGVRYNQALFPLLALAQQLRRESASAALGGQPGTDLGDLRRQLQAAHDQVAQLDQTLGTELGVNEAYRQVQAQWKTTADVRGATELFQAHSAHIDAINHLLAQVTDSSNLTLDPDLDSYYLMDAAYFRLPDLNEGVSRLRSLGVTALRQAEAGQPNGTVLQAVADVLPLAEFQLRNLREGLAKAQNQNPGLRQPLDLEPVVRDSQAFLTSVRDGILHIQDSSAQHQASHVAASQQVLQAQYALAQRLNTQLDALLVQRIERTQSDMHQTGVIVAVGLLLAAYFFYTFFLVTRGGLHLISEHLREMATGNLRRGPSQPWGRDEPARVIIDLRQAYESLVGLIRSVAHSSQELSHAAQDIAEASHALSERTHASAAALEEQAAAMEEIGSTVAHTAAQAQIAAQQSADNAQLATEGGHTVQDVSDTMGEIHAASLRISDIIGVIDGIAFQTNILALNAAVEAARAGESGRGFAVVAGEVRQLAKRSADAAREIKGLITGSNERIDAGAQVVQGAGQTMQSLVQRAQQVNQLLQDIAQAASEQANGVEQVGHAVQDLDRTTQQNAALVQKTSSAAHQLQSLSNQLGQDIAGFQLP</sequence>
<feature type="domain" description="Methyl-accepting transducer" evidence="4">
    <location>
        <begin position="427"/>
        <end position="656"/>
    </location>
</feature>
<name>A0ABT5MJU4_9BURK</name>
<dbReference type="SMART" id="SM00283">
    <property type="entry name" value="MA"/>
    <property type="match status" value="1"/>
</dbReference>